<dbReference type="AlphaFoldDB" id="Q97N10"/>
<evidence type="ECO:0000313" key="2">
    <source>
        <dbReference type="Proteomes" id="UP000000814"/>
    </source>
</evidence>
<dbReference type="STRING" id="272562.CA_C0029"/>
<dbReference type="InterPro" id="IPR038765">
    <property type="entry name" value="Papain-like_cys_pep_sf"/>
</dbReference>
<dbReference type="GO" id="GO:0016787">
    <property type="term" value="F:hydrolase activity"/>
    <property type="evidence" value="ECO:0007669"/>
    <property type="project" value="UniProtKB-KW"/>
</dbReference>
<dbReference type="KEGG" id="cac:CA_C0029"/>
<dbReference type="Proteomes" id="UP000000814">
    <property type="component" value="Chromosome"/>
</dbReference>
<dbReference type="GeneID" id="44996510"/>
<sequence>MVNIKKNTALVAAFIITATTLTNVKAYAVTNGMTGNERNVLKQYQSNIDNTYNSFGDKKKTKVVNDYKNKVKKAQRFISRDTDENYGDYPTRSGVILVTRDSNTMGIHYGHAGIIWDASTTVESEPSGVERYPNTWKSRYNTIKGITVNSTTAEQDKEAADWCNNQVGKPYNWNFFNINTRDKFYCSQLVWAAYKDLYGMDIDPKKTIPSVIIPVDLPKQNTVDTIYAQWQAN</sequence>
<dbReference type="EMBL" id="AE001437">
    <property type="protein sequence ID" value="AAK78016.1"/>
    <property type="molecule type" value="Genomic_DNA"/>
</dbReference>
<dbReference type="HOGENOM" id="CLU_097084_1_0_9"/>
<dbReference type="InterPro" id="IPR024453">
    <property type="entry name" value="Peptidase_C92"/>
</dbReference>
<dbReference type="OrthoDB" id="1708048at2"/>
<dbReference type="PIR" id="E96903">
    <property type="entry name" value="E96903"/>
</dbReference>
<protein>
    <submittedName>
        <fullName evidence="1">Distantly related to cell wall-associated hydrolases, similar to yycO Bacillus subtilis</fullName>
    </submittedName>
</protein>
<keyword evidence="1" id="KW-0378">Hydrolase</keyword>
<dbReference type="SUPFAM" id="SSF54001">
    <property type="entry name" value="Cysteine proteinases"/>
    <property type="match status" value="1"/>
</dbReference>
<dbReference type="eggNOG" id="COG3863">
    <property type="taxonomic scope" value="Bacteria"/>
</dbReference>
<gene>
    <name evidence="1" type="ordered locus">CA_C0029</name>
</gene>
<evidence type="ECO:0000313" key="1">
    <source>
        <dbReference type="EMBL" id="AAK78016.1"/>
    </source>
</evidence>
<dbReference type="RefSeq" id="WP_010963358.1">
    <property type="nucleotide sequence ID" value="NC_003030.1"/>
</dbReference>
<name>Q97N10_CLOAB</name>
<organism evidence="1 2">
    <name type="scientific">Clostridium acetobutylicum (strain ATCC 824 / DSM 792 / JCM 1419 / IAM 19013 / LMG 5710 / NBRC 13948 / NRRL B-527 / VKM B-1787 / 2291 / W)</name>
    <dbReference type="NCBI Taxonomy" id="272562"/>
    <lineage>
        <taxon>Bacteria</taxon>
        <taxon>Bacillati</taxon>
        <taxon>Bacillota</taxon>
        <taxon>Clostridia</taxon>
        <taxon>Eubacteriales</taxon>
        <taxon>Clostridiaceae</taxon>
        <taxon>Clostridium</taxon>
    </lineage>
</organism>
<keyword evidence="2" id="KW-1185">Reference proteome</keyword>
<dbReference type="Gene3D" id="3.90.1720.10">
    <property type="entry name" value="endopeptidase domain like (from Nostoc punctiforme)"/>
    <property type="match status" value="1"/>
</dbReference>
<accession>Q97N10</accession>
<dbReference type="Pfam" id="PF05708">
    <property type="entry name" value="Peptidase_C92"/>
    <property type="match status" value="1"/>
</dbReference>
<proteinExistence type="predicted"/>
<reference evidence="1 2" key="1">
    <citation type="journal article" date="2001" name="J. Bacteriol.">
        <title>Genome sequence and comparative analysis of the solvent-producing bacterium Clostridium acetobutylicum.</title>
        <authorList>
            <person name="Nolling J."/>
            <person name="Breton G."/>
            <person name="Omelchenko M.V."/>
            <person name="Makarova K.S."/>
            <person name="Zeng Q."/>
            <person name="Gibson R."/>
            <person name="Lee H.M."/>
            <person name="Dubois J."/>
            <person name="Qiu D."/>
            <person name="Hitti J."/>
            <person name="Wolf Y.I."/>
            <person name="Tatusov R.L."/>
            <person name="Sabathe F."/>
            <person name="Doucette-Stamm L."/>
            <person name="Soucaille P."/>
            <person name="Daly M.J."/>
            <person name="Bennett G.N."/>
            <person name="Koonin E.V."/>
            <person name="Smith D.R."/>
        </authorList>
    </citation>
    <scope>NUCLEOTIDE SEQUENCE [LARGE SCALE GENOMIC DNA]</scope>
    <source>
        <strain evidence="2">ATCC 824 / DSM 792 / JCM 1419 / LMG 5710 / VKM B-1787</strain>
    </source>
</reference>
<dbReference type="PATRIC" id="fig|272562.8.peg.208"/>